<evidence type="ECO:0000256" key="1">
    <source>
        <dbReference type="ARBA" id="ARBA00022737"/>
    </source>
</evidence>
<dbReference type="EMBL" id="JAUIRO010000007">
    <property type="protein sequence ID" value="KAK0706877.1"/>
    <property type="molecule type" value="Genomic_DNA"/>
</dbReference>
<dbReference type="PANTHER" id="PTHR10039:SF14">
    <property type="entry name" value="NACHT DOMAIN-CONTAINING PROTEIN"/>
    <property type="match status" value="1"/>
</dbReference>
<dbReference type="InterPro" id="IPR056884">
    <property type="entry name" value="NPHP3-like_N"/>
</dbReference>
<evidence type="ECO:0008006" key="7">
    <source>
        <dbReference type="Google" id="ProtNLM"/>
    </source>
</evidence>
<dbReference type="InterPro" id="IPR031359">
    <property type="entry name" value="NACHT_N"/>
</dbReference>
<proteinExistence type="predicted"/>
<protein>
    <recommendedName>
        <fullName evidence="7">Vegetative incompatibility protein HET-E-1</fullName>
    </recommendedName>
</protein>
<feature type="region of interest" description="Disordered" evidence="2">
    <location>
        <begin position="1"/>
        <end position="47"/>
    </location>
</feature>
<gene>
    <name evidence="5" type="ORF">B0T26DRAFT_875960</name>
</gene>
<feature type="compositionally biased region" description="Basic residues" evidence="2">
    <location>
        <begin position="1"/>
        <end position="14"/>
    </location>
</feature>
<feature type="domain" description="Nephrocystin 3-like N-terminal" evidence="4">
    <location>
        <begin position="321"/>
        <end position="471"/>
    </location>
</feature>
<sequence length="658" mass="74574">MLFKRFKQRFRRPKSGGTRTELHAADDPLHGSPSPVEAHDPPPEPVASFAIDPTSYPLSLWDRAYDFLRKQDPDLVKEYEQLLLRELPVTAATPTASDNGLANTTGKISIAKVADFALWTKGFVATAVSASPEASLAWAGVCIILPILTNSRAAEQTNSDGFAYVTSRLRYYKEFEDHIVDLYQHILDFQLKSVLRFYRGWSGKLLRDVSKSDDWKEKLSRIKNLEDIVNDESQAINTLASRQALESVSGNTDEFLRMMQKFLFVAKEQASAIKDQTGQQENMHRDAEDKKCLADLCVTNPEFDKIRIGEAKGNILPDSCWILDHPDFHHWRQWREDPACPLLWIKGNPGKGKTMLISGIIDKLHATTQLADSGADELLSYFFCQAAIKEINNANSVLRGLIWLLVGQQPSLIRHVRKEYDRLRKDDRAGRDFFEGTNSWAALTVIFRNILSDASLVRTYLVVDALDDQNEPGIEQKLGKHPQINLELKENANQSRDQFRDILHQKANGTFLWVALVVQELAKSQAWEVLDVAKELPSDLYKLYDRMIDQIQGLQRNSEFRCLVLATAVATYRPIHLEEIGVLSGLPSKIHKSLEHVRQVVRLCGSVLTIQDNHVYFVHQSAKDYLVEKAEKADAMLFPSGIADIHRAIFTRSLERIS</sequence>
<evidence type="ECO:0000313" key="5">
    <source>
        <dbReference type="EMBL" id="KAK0706877.1"/>
    </source>
</evidence>
<evidence type="ECO:0000313" key="6">
    <source>
        <dbReference type="Proteomes" id="UP001172101"/>
    </source>
</evidence>
<dbReference type="Pfam" id="PF24883">
    <property type="entry name" value="NPHP3_N"/>
    <property type="match status" value="1"/>
</dbReference>
<dbReference type="RefSeq" id="XP_060291971.1">
    <property type="nucleotide sequence ID" value="XM_060448076.1"/>
</dbReference>
<evidence type="ECO:0000256" key="2">
    <source>
        <dbReference type="SAM" id="MobiDB-lite"/>
    </source>
</evidence>
<dbReference type="Proteomes" id="UP001172101">
    <property type="component" value="Unassembled WGS sequence"/>
</dbReference>
<evidence type="ECO:0000259" key="3">
    <source>
        <dbReference type="Pfam" id="PF17100"/>
    </source>
</evidence>
<evidence type="ECO:0000259" key="4">
    <source>
        <dbReference type="Pfam" id="PF24883"/>
    </source>
</evidence>
<dbReference type="GeneID" id="85331346"/>
<dbReference type="AlphaFoldDB" id="A0AA40A056"/>
<organism evidence="5 6">
    <name type="scientific">Lasiosphaeria miniovina</name>
    <dbReference type="NCBI Taxonomy" id="1954250"/>
    <lineage>
        <taxon>Eukaryota</taxon>
        <taxon>Fungi</taxon>
        <taxon>Dikarya</taxon>
        <taxon>Ascomycota</taxon>
        <taxon>Pezizomycotina</taxon>
        <taxon>Sordariomycetes</taxon>
        <taxon>Sordariomycetidae</taxon>
        <taxon>Sordariales</taxon>
        <taxon>Lasiosphaeriaceae</taxon>
        <taxon>Lasiosphaeria</taxon>
    </lineage>
</organism>
<dbReference type="Pfam" id="PF17100">
    <property type="entry name" value="NACHT_N"/>
    <property type="match status" value="1"/>
</dbReference>
<reference evidence="5" key="1">
    <citation type="submission" date="2023-06" db="EMBL/GenBank/DDBJ databases">
        <title>Genome-scale phylogeny and comparative genomics of the fungal order Sordariales.</title>
        <authorList>
            <consortium name="Lawrence Berkeley National Laboratory"/>
            <person name="Hensen N."/>
            <person name="Bonometti L."/>
            <person name="Westerberg I."/>
            <person name="Brannstrom I.O."/>
            <person name="Guillou S."/>
            <person name="Cros-Aarteil S."/>
            <person name="Calhoun S."/>
            <person name="Haridas S."/>
            <person name="Kuo A."/>
            <person name="Mondo S."/>
            <person name="Pangilinan J."/>
            <person name="Riley R."/>
            <person name="LaButti K."/>
            <person name="Andreopoulos B."/>
            <person name="Lipzen A."/>
            <person name="Chen C."/>
            <person name="Yanf M."/>
            <person name="Daum C."/>
            <person name="Ng V."/>
            <person name="Clum A."/>
            <person name="Steindorff A."/>
            <person name="Ohm R."/>
            <person name="Martin F."/>
            <person name="Silar P."/>
            <person name="Natvig D."/>
            <person name="Lalanne C."/>
            <person name="Gautier V."/>
            <person name="Ament-velasquez S.L."/>
            <person name="Kruys A."/>
            <person name="Hutchinson M.I."/>
            <person name="Powell A.J."/>
            <person name="Barry K."/>
            <person name="Miller A.N."/>
            <person name="Grigoriev I.V."/>
            <person name="Debuchy R."/>
            <person name="Gladieux P."/>
            <person name="Thoren M.H."/>
            <person name="Johannesson H."/>
        </authorList>
    </citation>
    <scope>NUCLEOTIDE SEQUENCE</scope>
    <source>
        <strain evidence="5">SMH2392-1A</strain>
    </source>
</reference>
<keyword evidence="6" id="KW-1185">Reference proteome</keyword>
<dbReference type="PANTHER" id="PTHR10039">
    <property type="entry name" value="AMELOGENIN"/>
    <property type="match status" value="1"/>
</dbReference>
<keyword evidence="1" id="KW-0677">Repeat</keyword>
<feature type="domain" description="NWD NACHT-NTPase N-terminal" evidence="3">
    <location>
        <begin position="107"/>
        <end position="178"/>
    </location>
</feature>
<feature type="compositionally biased region" description="Basic and acidic residues" evidence="2">
    <location>
        <begin position="20"/>
        <end position="29"/>
    </location>
</feature>
<feature type="non-terminal residue" evidence="5">
    <location>
        <position position="658"/>
    </location>
</feature>
<comment type="caution">
    <text evidence="5">The sequence shown here is derived from an EMBL/GenBank/DDBJ whole genome shotgun (WGS) entry which is preliminary data.</text>
</comment>
<name>A0AA40A056_9PEZI</name>
<accession>A0AA40A056</accession>